<dbReference type="PROSITE" id="PS50943">
    <property type="entry name" value="HTH_CROC1"/>
    <property type="match status" value="1"/>
</dbReference>
<dbReference type="EMBL" id="JADLRE010000003">
    <property type="protein sequence ID" value="MBF6224639.1"/>
    <property type="molecule type" value="Genomic_DNA"/>
</dbReference>
<sequence length="295" mass="32966">MDERDTGSTLPRRQLGHYLRDARTALNLSLEKLAELTDLSSSVLQRLEKGEATRLKVRDIQALCEALELSDQMSKALVGLFLQGTAKSWWHEYGTLIPADFDVYVGLETAARRLAVYQPSLVHGLLQTPDYARALIRVGKPTESVVEHDRRVELRTKRQTMITRKHQPLALDVVLHESVLRSAVGGPKVMAPQLHHLAEVGKLPNVTVRILPFMAGAPVGDPVGQFAILEFDKNLKGVAVSPPVIYLETFTGCMYLEKPDDVQRYDRVHDSLRRAALDEADSRSLLRQVAKEFSA</sequence>
<accession>A0ABS0C7L5</accession>
<feature type="domain" description="HTH cro/C1-type" evidence="1">
    <location>
        <begin position="19"/>
        <end position="73"/>
    </location>
</feature>
<protein>
    <submittedName>
        <fullName evidence="2">Helix-turn-helix domain-containing protein</fullName>
    </submittedName>
</protein>
<name>A0ABS0C7L5_9NOCA</name>
<evidence type="ECO:0000313" key="2">
    <source>
        <dbReference type="EMBL" id="MBF6224639.1"/>
    </source>
</evidence>
<comment type="caution">
    <text evidence="2">The sequence shown here is derived from an EMBL/GenBank/DDBJ whole genome shotgun (WGS) entry which is preliminary data.</text>
</comment>
<dbReference type="Gene3D" id="1.10.260.40">
    <property type="entry name" value="lambda repressor-like DNA-binding domains"/>
    <property type="match status" value="1"/>
</dbReference>
<reference evidence="2 3" key="1">
    <citation type="submission" date="2020-10" db="EMBL/GenBank/DDBJ databases">
        <title>Identification of Nocardia species via Next-generation sequencing and recognition of intraspecies genetic diversity.</title>
        <authorList>
            <person name="Li P."/>
            <person name="Li P."/>
            <person name="Lu B."/>
        </authorList>
    </citation>
    <scope>NUCLEOTIDE SEQUENCE [LARGE SCALE GENOMIC DNA]</scope>
    <source>
        <strain evidence="2 3">N-11</strain>
    </source>
</reference>
<dbReference type="SMART" id="SM00530">
    <property type="entry name" value="HTH_XRE"/>
    <property type="match status" value="1"/>
</dbReference>
<dbReference type="InterPro" id="IPR010982">
    <property type="entry name" value="Lambda_DNA-bd_dom_sf"/>
</dbReference>
<gene>
    <name evidence="2" type="ORF">IU470_05890</name>
</gene>
<evidence type="ECO:0000259" key="1">
    <source>
        <dbReference type="PROSITE" id="PS50943"/>
    </source>
</evidence>
<dbReference type="SUPFAM" id="SSF47413">
    <property type="entry name" value="lambda repressor-like DNA-binding domains"/>
    <property type="match status" value="1"/>
</dbReference>
<dbReference type="CDD" id="cd00093">
    <property type="entry name" value="HTH_XRE"/>
    <property type="match status" value="1"/>
</dbReference>
<dbReference type="Pfam" id="PF13560">
    <property type="entry name" value="HTH_31"/>
    <property type="match status" value="1"/>
</dbReference>
<evidence type="ECO:0000313" key="3">
    <source>
        <dbReference type="Proteomes" id="UP000807309"/>
    </source>
</evidence>
<organism evidence="2 3">
    <name type="scientific">Nocardia abscessus</name>
    <dbReference type="NCBI Taxonomy" id="120957"/>
    <lineage>
        <taxon>Bacteria</taxon>
        <taxon>Bacillati</taxon>
        <taxon>Actinomycetota</taxon>
        <taxon>Actinomycetes</taxon>
        <taxon>Mycobacteriales</taxon>
        <taxon>Nocardiaceae</taxon>
        <taxon>Nocardia</taxon>
    </lineage>
</organism>
<dbReference type="InterPro" id="IPR001387">
    <property type="entry name" value="Cro/C1-type_HTH"/>
</dbReference>
<keyword evidence="3" id="KW-1185">Reference proteome</keyword>
<dbReference type="Proteomes" id="UP000807309">
    <property type="component" value="Unassembled WGS sequence"/>
</dbReference>
<proteinExistence type="predicted"/>
<dbReference type="RefSeq" id="WP_195031957.1">
    <property type="nucleotide sequence ID" value="NZ_JADLRE010000003.1"/>
</dbReference>
<dbReference type="Pfam" id="PF19054">
    <property type="entry name" value="DUF5753"/>
    <property type="match status" value="1"/>
</dbReference>
<dbReference type="InterPro" id="IPR043917">
    <property type="entry name" value="DUF5753"/>
</dbReference>